<dbReference type="GO" id="GO:0060271">
    <property type="term" value="P:cilium assembly"/>
    <property type="evidence" value="ECO:0007669"/>
    <property type="project" value="TreeGrafter"/>
</dbReference>
<dbReference type="PANTHER" id="PTHR16074">
    <property type="entry name" value="BARDET-BIEDL SYNDROME 7 PROTEIN"/>
    <property type="match status" value="1"/>
</dbReference>
<dbReference type="OrthoDB" id="414590at2759"/>
<evidence type="ECO:0000259" key="3">
    <source>
        <dbReference type="Pfam" id="PF23743"/>
    </source>
</evidence>
<dbReference type="InterPro" id="IPR056333">
    <property type="entry name" value="BBS7_pf_dom"/>
</dbReference>
<dbReference type="InterPro" id="IPR056332">
    <property type="entry name" value="Beta-prop_BBS7"/>
</dbReference>
<dbReference type="GO" id="GO:0036064">
    <property type="term" value="C:ciliary basal body"/>
    <property type="evidence" value="ECO:0007669"/>
    <property type="project" value="TreeGrafter"/>
</dbReference>
<dbReference type="Proteomes" id="UP000002316">
    <property type="component" value="Chromosome 3"/>
</dbReference>
<dbReference type="RefSeq" id="XP_011772343.1">
    <property type="nucleotide sequence ID" value="XM_011774041.1"/>
</dbReference>
<evidence type="ECO:0000259" key="2">
    <source>
        <dbReference type="Pfam" id="PF23361"/>
    </source>
</evidence>
<dbReference type="GO" id="GO:0016020">
    <property type="term" value="C:membrane"/>
    <property type="evidence" value="ECO:0007669"/>
    <property type="project" value="TreeGrafter"/>
</dbReference>
<dbReference type="InterPro" id="IPR011047">
    <property type="entry name" value="Quinoprotein_ADH-like_sf"/>
</dbReference>
<feature type="coiled-coil region" evidence="1">
    <location>
        <begin position="346"/>
        <end position="380"/>
    </location>
</feature>
<dbReference type="SUPFAM" id="SSF50998">
    <property type="entry name" value="Quinoprotein alcohol dehydrogenase-like"/>
    <property type="match status" value="1"/>
</dbReference>
<dbReference type="Pfam" id="PF23361">
    <property type="entry name" value="BBS7_pf"/>
    <property type="match status" value="1"/>
</dbReference>
<dbReference type="GO" id="GO:0034464">
    <property type="term" value="C:BBSome"/>
    <property type="evidence" value="ECO:0007669"/>
    <property type="project" value="TreeGrafter"/>
</dbReference>
<dbReference type="AlphaFoldDB" id="C9ZL44"/>
<dbReference type="KEGG" id="tbg:TbgDal_III3940"/>
<sequence length="751" mass="82660">MISPHDIELVGREIASVSSTFPRCLVVYPLGKKNKQRLGIGERDGVVSSFSVGKGNERSVAFSTPPRSHPISCMTLYDDQVFFVHGSKLVAYSRKGREFFAFDTNVTETPHTIFVSTPFIIICGSFMVTGFCEATELGFYMAPDHINAMVAFIAPSAQKRSSVTFSDYRCVIGCSDRVVRMLCDNKLLSELSCEAAISALCVSETQNAVYYGTEAGSLGCLDFCKSNVILTRVFSYIPSDAQPSVTALTVRDINSDSKEEVVVGRLDGSVQVFFVDKGEESDELTPVCIWSGCVDGRVLTIETGFVTHSQMLDVIVHSFSGKITAFTVKEVERVPKGETVPMELIEDSVDEQIEAMEREIERLRQELMDTTQELARCTGSTVVNAPVLAVSSTFTSKCTISQQAESPALLLTIESDTPLDNIVLHSDVELHFLQSVGVTMVEQAVGPENNPCGVTRAILRPLREHMYGCSVRFWVEDGRLGTVKLTLLAAPAPRTAQVKTVMLRPLPLFSRVGCSDVADDNDHDSVEVTDPSAAQSVLEVEGDFTARDMHSWLQRMLPGTPELYRANQATLHYENVFFHSIIKVEYGDRRAAFFTGSLVALSAIKCFLTSCGLERSLEVKVVVSLHDNALQCELQHIATRVAACNKVVSDVQLIEAIREMQGDCEGCDMSFLLEERNRLLAEPEVVEKDRSRALQNKEYLQRFLLRLYNGASDIMPRPPKATSAVGEALGAACNCGDATALLAELRRIFRC</sequence>
<dbReference type="PANTHER" id="PTHR16074:SF4">
    <property type="entry name" value="BARDET-BIEDL SYNDROME 7 PROTEIN"/>
    <property type="match status" value="1"/>
</dbReference>
<feature type="domain" description="BBS7 platform" evidence="2">
    <location>
        <begin position="523"/>
        <end position="621"/>
    </location>
</feature>
<gene>
    <name evidence="4" type="ORF">TbgDal_III3940</name>
</gene>
<dbReference type="Gene3D" id="2.130.10.10">
    <property type="entry name" value="YVTN repeat-like/Quinoprotein amine dehydrogenase"/>
    <property type="match status" value="1"/>
</dbReference>
<proteinExistence type="predicted"/>
<organism evidence="4 5">
    <name type="scientific">Trypanosoma brucei gambiense (strain MHOM/CI/86/DAL972)</name>
    <dbReference type="NCBI Taxonomy" id="679716"/>
    <lineage>
        <taxon>Eukaryota</taxon>
        <taxon>Discoba</taxon>
        <taxon>Euglenozoa</taxon>
        <taxon>Kinetoplastea</taxon>
        <taxon>Metakinetoplastina</taxon>
        <taxon>Trypanosomatida</taxon>
        <taxon>Trypanosomatidae</taxon>
        <taxon>Trypanosoma</taxon>
    </lineage>
</organism>
<dbReference type="GO" id="GO:0005930">
    <property type="term" value="C:axoneme"/>
    <property type="evidence" value="ECO:0007669"/>
    <property type="project" value="TreeGrafter"/>
</dbReference>
<name>C9ZL44_TRYB9</name>
<reference evidence="5" key="1">
    <citation type="journal article" date="2010" name="PLoS Negl. Trop. Dis.">
        <title>The genome sequence of Trypanosoma brucei gambiense, causative agent of chronic human african trypanosomiasis.</title>
        <authorList>
            <person name="Jackson A.P."/>
            <person name="Sanders M."/>
            <person name="Berry A."/>
            <person name="McQuillan J."/>
            <person name="Aslett M.A."/>
            <person name="Quail M.A."/>
            <person name="Chukualim B."/>
            <person name="Capewell P."/>
            <person name="MacLeod A."/>
            <person name="Melville S.E."/>
            <person name="Gibson W."/>
            <person name="Barry J.D."/>
            <person name="Berriman M."/>
            <person name="Hertz-Fowler C."/>
        </authorList>
    </citation>
    <scope>NUCLEOTIDE SEQUENCE [LARGE SCALE GENOMIC DNA]</scope>
    <source>
        <strain evidence="5">MHOM/CI/86/DAL972</strain>
    </source>
</reference>
<evidence type="ECO:0000313" key="4">
    <source>
        <dbReference type="EMBL" id="CBH10053.1"/>
    </source>
</evidence>
<feature type="domain" description="BBS7 beta-propeller" evidence="3">
    <location>
        <begin position="31"/>
        <end position="327"/>
    </location>
</feature>
<dbReference type="InterPro" id="IPR015943">
    <property type="entry name" value="WD40/YVTN_repeat-like_dom_sf"/>
</dbReference>
<accession>C9ZL44</accession>
<evidence type="ECO:0000256" key="1">
    <source>
        <dbReference type="SAM" id="Coils"/>
    </source>
</evidence>
<dbReference type="Pfam" id="PF23743">
    <property type="entry name" value="Beta-prop_BBS7"/>
    <property type="match status" value="1"/>
</dbReference>
<dbReference type="GeneID" id="23859187"/>
<keyword evidence="1" id="KW-0175">Coiled coil</keyword>
<dbReference type="VEuPathDB" id="TriTrypDB:Tbg972.3.3940"/>
<evidence type="ECO:0000313" key="5">
    <source>
        <dbReference type="Proteomes" id="UP000002316"/>
    </source>
</evidence>
<dbReference type="GO" id="GO:0008104">
    <property type="term" value="P:intracellular protein localization"/>
    <property type="evidence" value="ECO:0007669"/>
    <property type="project" value="TreeGrafter"/>
</dbReference>
<dbReference type="EMBL" id="FN554966">
    <property type="protein sequence ID" value="CBH10053.1"/>
    <property type="molecule type" value="Genomic_DNA"/>
</dbReference>
<protein>
    <submittedName>
        <fullName evidence="4">FG-GAP repeat protein, putative</fullName>
    </submittedName>
</protein>